<dbReference type="NCBIfam" id="TIGR03057">
    <property type="entry name" value="xxxLxxG_by_4"/>
    <property type="match status" value="11"/>
</dbReference>
<dbReference type="PATRIC" id="fig|1396.539.peg.2880"/>
<evidence type="ECO:0000256" key="4">
    <source>
        <dbReference type="ARBA" id="ARBA00023136"/>
    </source>
</evidence>
<feature type="transmembrane region" description="Helical" evidence="7">
    <location>
        <begin position="806"/>
        <end position="825"/>
    </location>
</feature>
<dbReference type="InterPro" id="IPR017501">
    <property type="entry name" value="Phage_infect_YhgE_C"/>
</dbReference>
<organism evidence="9 10">
    <name type="scientific">Bacillus cereus</name>
    <dbReference type="NCBI Taxonomy" id="1396"/>
    <lineage>
        <taxon>Bacteria</taxon>
        <taxon>Bacillati</taxon>
        <taxon>Bacillota</taxon>
        <taxon>Bacilli</taxon>
        <taxon>Bacillales</taxon>
        <taxon>Bacillaceae</taxon>
        <taxon>Bacillus</taxon>
        <taxon>Bacillus cereus group</taxon>
    </lineage>
</organism>
<feature type="transmembrane region" description="Helical" evidence="7">
    <location>
        <begin position="903"/>
        <end position="922"/>
    </location>
</feature>
<name>A0A161TA39_BACCE</name>
<keyword evidence="3 7" id="KW-1133">Transmembrane helix</keyword>
<dbReference type="InterPro" id="IPR051328">
    <property type="entry name" value="T7SS_ABC-Transporter"/>
</dbReference>
<dbReference type="SUPFAM" id="SSF101967">
    <property type="entry name" value="Adhesin YadA, collagen-binding domain"/>
    <property type="match status" value="1"/>
</dbReference>
<keyword evidence="2 7" id="KW-0812">Transmembrane</keyword>
<comment type="subcellular location">
    <subcellularLocation>
        <location evidence="1">Membrane</location>
        <topology evidence="1">Multi-pass membrane protein</topology>
    </subcellularLocation>
</comment>
<evidence type="ECO:0000259" key="8">
    <source>
        <dbReference type="Pfam" id="PF12698"/>
    </source>
</evidence>
<evidence type="ECO:0000313" key="10">
    <source>
        <dbReference type="Proteomes" id="UP000076501"/>
    </source>
</evidence>
<evidence type="ECO:0000256" key="7">
    <source>
        <dbReference type="SAM" id="Phobius"/>
    </source>
</evidence>
<feature type="transmembrane region" description="Helical" evidence="7">
    <location>
        <begin position="872"/>
        <end position="896"/>
    </location>
</feature>
<evidence type="ECO:0000256" key="5">
    <source>
        <dbReference type="SAM" id="Coils"/>
    </source>
</evidence>
<gene>
    <name evidence="9" type="ORF">B4082_2025</name>
</gene>
<evidence type="ECO:0000256" key="1">
    <source>
        <dbReference type="ARBA" id="ARBA00004141"/>
    </source>
</evidence>
<dbReference type="PANTHER" id="PTHR43077:SF5">
    <property type="entry name" value="PHAGE INFECTION PROTEIN"/>
    <property type="match status" value="1"/>
</dbReference>
<dbReference type="InterPro" id="IPR013525">
    <property type="entry name" value="ABC2_TM"/>
</dbReference>
<dbReference type="Gene3D" id="1.10.287.950">
    <property type="entry name" value="Methyl-accepting chemotaxis protein"/>
    <property type="match status" value="2"/>
</dbReference>
<feature type="transmembrane region" description="Helical" evidence="7">
    <location>
        <begin position="845"/>
        <end position="866"/>
    </location>
</feature>
<feature type="region of interest" description="Disordered" evidence="6">
    <location>
        <begin position="186"/>
        <end position="206"/>
    </location>
</feature>
<keyword evidence="4 7" id="KW-0472">Membrane</keyword>
<dbReference type="AlphaFoldDB" id="A0A161TA39"/>
<dbReference type="Proteomes" id="UP000076501">
    <property type="component" value="Unassembled WGS sequence"/>
</dbReference>
<dbReference type="Pfam" id="PF12698">
    <property type="entry name" value="ABC2_membrane_3"/>
    <property type="match status" value="2"/>
</dbReference>
<feature type="coiled-coil region" evidence="5">
    <location>
        <begin position="429"/>
        <end position="477"/>
    </location>
</feature>
<feature type="domain" description="ABC-2 type transporter transmembrane" evidence="8">
    <location>
        <begin position="787"/>
        <end position="974"/>
    </location>
</feature>
<evidence type="ECO:0000256" key="6">
    <source>
        <dbReference type="SAM" id="MobiDB-lite"/>
    </source>
</evidence>
<feature type="compositionally biased region" description="Basic and acidic residues" evidence="6">
    <location>
        <begin position="191"/>
        <end position="204"/>
    </location>
</feature>
<feature type="transmembrane region" description="Helical" evidence="7">
    <location>
        <begin position="961"/>
        <end position="982"/>
    </location>
</feature>
<keyword evidence="5" id="KW-0175">Coiled coil</keyword>
<evidence type="ECO:0000256" key="3">
    <source>
        <dbReference type="ARBA" id="ARBA00022989"/>
    </source>
</evidence>
<dbReference type="GO" id="GO:0016020">
    <property type="term" value="C:membrane"/>
    <property type="evidence" value="ECO:0007669"/>
    <property type="project" value="UniProtKB-SubCell"/>
</dbReference>
<reference evidence="9 10" key="1">
    <citation type="submission" date="2015-09" db="EMBL/GenBank/DDBJ databases">
        <title>Bacillus cereus food isolates.</title>
        <authorList>
            <person name="Boekhorst J."/>
        </authorList>
    </citation>
    <scope>NUCLEOTIDE SEQUENCE [LARGE SCALE GENOMIC DNA]</scope>
    <source>
        <strain evidence="9 10">B4082</strain>
    </source>
</reference>
<dbReference type="InterPro" id="IPR017500">
    <property type="entry name" value="Phage_infect_YhgE_N"/>
</dbReference>
<feature type="domain" description="ABC-2 type transporter transmembrane" evidence="8">
    <location>
        <begin position="25"/>
        <end position="172"/>
    </location>
</feature>
<dbReference type="InterPro" id="IPR023908">
    <property type="entry name" value="xxxLxxG_rpt"/>
</dbReference>
<dbReference type="SUPFAM" id="SSF58104">
    <property type="entry name" value="Methyl-accepting chemotaxis protein (MCP) signaling domain"/>
    <property type="match status" value="1"/>
</dbReference>
<evidence type="ECO:0000256" key="2">
    <source>
        <dbReference type="ARBA" id="ARBA00022692"/>
    </source>
</evidence>
<dbReference type="GO" id="GO:0140359">
    <property type="term" value="F:ABC-type transporter activity"/>
    <property type="evidence" value="ECO:0007669"/>
    <property type="project" value="InterPro"/>
</dbReference>
<proteinExistence type="predicted"/>
<accession>A0A161TA39</accession>
<evidence type="ECO:0000313" key="9">
    <source>
        <dbReference type="EMBL" id="KZD37147.1"/>
    </source>
</evidence>
<dbReference type="Gene3D" id="3.40.1710.10">
    <property type="entry name" value="abc type-2 transporter like domain"/>
    <property type="match status" value="1"/>
</dbReference>
<protein>
    <recommendedName>
        <fullName evidence="8">ABC-2 type transporter transmembrane domain-containing protein</fullName>
    </recommendedName>
</protein>
<sequence length="998" mass="104293">MMKWNQLLRKEFTEIIKSKKILIPIIAVLFVPILYAGMFLWAFWDPYKQLDDLPVAVVNLDKGAVFDGKPIEVGKGLVDNLKDNTSFKWEFVSEKEAKKGIEGRKYYMLVRIPDDFSSNATTLLKDDPKPLNLEYIPNESLNFLSSQIGGTAIEKIKGEVSSTLTKTYAEKMFDSIQDVSKGLADGAEGASKLHDGSSELHDGSSKVTDGLHTLQGKSGEMKDGVGKLSDGSGKVTAGLNTLNSKTGEMQIGIGKLVDGSGKVTDGLHVLNSNAGIGKLVDGSGKVTDGLHALNSNAGIGKLVDGSGKVTDGLNTLNSKTSEMQTGIGKLVDGSGKVTAGLNMLNSKTGELRDGSEKVTGGLNKLVSKSGELKTGTTDLSNGMEKLVEGQSQLEKGSQEIQKGLQDLNSNVQKSVAGLEEMQSKVPSILNTVNEKIDGAGANVNQLNELTQSTAGDAKNAAQEVANLQKQIESLPKEYQEQLQPFITSAVKSTATVQQKAVGVAGGTNKLNEEVKQSIGEIHQTTNGLQNKLPNPAGVKTLAGGVEKLTNAQNEFVSKFHAFGEGLDNAKIGADKLKDGSVQLIDGVTQLQSGSGKVTAGLGQLSAGVNQLADGSSQVTGGLGTLSAGANQMAGGVNQLADGSSQVTGGLGTLSVGVTKLADGSSQVTGGLGTLSVGVTKLADGSNQVTGGLGTLSVGAGQMSGGITQLANGSGQVTTGLGALSTGSTQLIDGVNKLADGSGKVTDGLVKVNDGSGELAEKLGEGAEKTGEVKGTDKTYDMFASPVKVKTEKMAEVPNYGTGFTPYFLSLGLFVGALLLSIVYPLRDTVGVPKSGFSWFISKFGVLLSVGIIQAIVADIILLFGLGVEVQSIPYFILFSIVTSLAFIALIQCLVTAFGDAGRFIAIITLIIQLTTSAGTFPLELIPKFLQPFNAWLPMTYSVSGLKAVVSSGDFNFMWQNIGILMIFIVVLSLGTIASLTWMHKRQFRNIAENQSVEA</sequence>
<dbReference type="EMBL" id="LJKA01000032">
    <property type="protein sequence ID" value="KZD37147.1"/>
    <property type="molecule type" value="Genomic_DNA"/>
</dbReference>
<dbReference type="InterPro" id="IPR011049">
    <property type="entry name" value="Serralysin-like_metalloprot_C"/>
</dbReference>
<comment type="caution">
    <text evidence="9">The sequence shown here is derived from an EMBL/GenBank/DDBJ whole genome shotgun (WGS) entry which is preliminary data.</text>
</comment>
<dbReference type="PANTHER" id="PTHR43077">
    <property type="entry name" value="TRANSPORT PERMEASE YVFS-RELATED"/>
    <property type="match status" value="1"/>
</dbReference>
<dbReference type="NCBIfam" id="TIGR03061">
    <property type="entry name" value="pip_yhgE_Nterm"/>
    <property type="match status" value="1"/>
</dbReference>
<feature type="transmembrane region" description="Helical" evidence="7">
    <location>
        <begin position="21"/>
        <end position="44"/>
    </location>
</feature>
<dbReference type="NCBIfam" id="TIGR03062">
    <property type="entry name" value="pip_yhgE_Cterm"/>
    <property type="match status" value="1"/>
</dbReference>